<dbReference type="OrthoDB" id="10257314at2759"/>
<evidence type="ECO:0000256" key="2">
    <source>
        <dbReference type="ARBA" id="ARBA00005896"/>
    </source>
</evidence>
<evidence type="ECO:0000259" key="8">
    <source>
        <dbReference type="Pfam" id="PF02668"/>
    </source>
</evidence>
<feature type="region of interest" description="Disordered" evidence="7">
    <location>
        <begin position="367"/>
        <end position="396"/>
    </location>
</feature>
<evidence type="ECO:0000256" key="3">
    <source>
        <dbReference type="ARBA" id="ARBA00022723"/>
    </source>
</evidence>
<dbReference type="InterPro" id="IPR051323">
    <property type="entry name" value="AtsK-like"/>
</dbReference>
<dbReference type="Pfam" id="PF02668">
    <property type="entry name" value="TauD"/>
    <property type="match status" value="1"/>
</dbReference>
<reference evidence="9 10" key="1">
    <citation type="journal article" date="2016" name="Nat. Commun.">
        <title>Ectomycorrhizal ecology is imprinted in the genome of the dominant symbiotic fungus Cenococcum geophilum.</title>
        <authorList>
            <consortium name="DOE Joint Genome Institute"/>
            <person name="Peter M."/>
            <person name="Kohler A."/>
            <person name="Ohm R.A."/>
            <person name="Kuo A."/>
            <person name="Krutzmann J."/>
            <person name="Morin E."/>
            <person name="Arend M."/>
            <person name="Barry K.W."/>
            <person name="Binder M."/>
            <person name="Choi C."/>
            <person name="Clum A."/>
            <person name="Copeland A."/>
            <person name="Grisel N."/>
            <person name="Haridas S."/>
            <person name="Kipfer T."/>
            <person name="LaButti K."/>
            <person name="Lindquist E."/>
            <person name="Lipzen A."/>
            <person name="Maire R."/>
            <person name="Meier B."/>
            <person name="Mihaltcheva S."/>
            <person name="Molinier V."/>
            <person name="Murat C."/>
            <person name="Poggeler S."/>
            <person name="Quandt C.A."/>
            <person name="Sperisen C."/>
            <person name="Tritt A."/>
            <person name="Tisserant E."/>
            <person name="Crous P.W."/>
            <person name="Henrissat B."/>
            <person name="Nehls U."/>
            <person name="Egli S."/>
            <person name="Spatafora J.W."/>
            <person name="Grigoriev I.V."/>
            <person name="Martin F.M."/>
        </authorList>
    </citation>
    <scope>NUCLEOTIDE SEQUENCE [LARGE SCALE GENOMIC DNA]</scope>
    <source>
        <strain evidence="9 10">CBS 459.81</strain>
    </source>
</reference>
<gene>
    <name evidence="9" type="ORF">K432DRAFT_295346</name>
</gene>
<dbReference type="GO" id="GO:0005737">
    <property type="term" value="C:cytoplasm"/>
    <property type="evidence" value="ECO:0007669"/>
    <property type="project" value="TreeGrafter"/>
</dbReference>
<comment type="similarity">
    <text evidence="2">Belongs to the TfdA dioxygenase family.</text>
</comment>
<evidence type="ECO:0000313" key="9">
    <source>
        <dbReference type="EMBL" id="OCK81519.1"/>
    </source>
</evidence>
<dbReference type="SUPFAM" id="SSF51197">
    <property type="entry name" value="Clavaminate synthase-like"/>
    <property type="match status" value="1"/>
</dbReference>
<evidence type="ECO:0000256" key="1">
    <source>
        <dbReference type="ARBA" id="ARBA00001954"/>
    </source>
</evidence>
<comment type="cofactor">
    <cofactor evidence="1">
        <name>Fe(2+)</name>
        <dbReference type="ChEBI" id="CHEBI:29033"/>
    </cofactor>
</comment>
<dbReference type="PANTHER" id="PTHR30468">
    <property type="entry name" value="ALPHA-KETOGLUTARATE-DEPENDENT SULFONATE DIOXYGENASE"/>
    <property type="match status" value="1"/>
</dbReference>
<evidence type="ECO:0000313" key="10">
    <source>
        <dbReference type="Proteomes" id="UP000250266"/>
    </source>
</evidence>
<feature type="domain" description="TauD/TfdA-like" evidence="8">
    <location>
        <begin position="89"/>
        <end position="355"/>
    </location>
</feature>
<dbReference type="Proteomes" id="UP000250266">
    <property type="component" value="Unassembled WGS sequence"/>
</dbReference>
<dbReference type="PANTHER" id="PTHR30468:SF31">
    <property type="entry name" value="ALPHA-KETOGLUTARATE-DEPENDENT SULFONATE DIOXYGENASE-RELATED"/>
    <property type="match status" value="1"/>
</dbReference>
<keyword evidence="4" id="KW-0223">Dioxygenase</keyword>
<evidence type="ECO:0000256" key="5">
    <source>
        <dbReference type="ARBA" id="ARBA00023002"/>
    </source>
</evidence>
<dbReference type="EMBL" id="KV744918">
    <property type="protein sequence ID" value="OCK81519.1"/>
    <property type="molecule type" value="Genomic_DNA"/>
</dbReference>
<dbReference type="InterPro" id="IPR042098">
    <property type="entry name" value="TauD-like_sf"/>
</dbReference>
<evidence type="ECO:0000256" key="4">
    <source>
        <dbReference type="ARBA" id="ARBA00022964"/>
    </source>
</evidence>
<dbReference type="GO" id="GO:0016706">
    <property type="term" value="F:2-oxoglutarate-dependent dioxygenase activity"/>
    <property type="evidence" value="ECO:0007669"/>
    <property type="project" value="TreeGrafter"/>
</dbReference>
<protein>
    <submittedName>
        <fullName evidence="9">TauD-domain-containing protein</fullName>
    </submittedName>
</protein>
<name>A0A8E2ED03_9PEZI</name>
<evidence type="ECO:0000256" key="7">
    <source>
        <dbReference type="SAM" id="MobiDB-lite"/>
    </source>
</evidence>
<keyword evidence="5" id="KW-0560">Oxidoreductase</keyword>
<organism evidence="9 10">
    <name type="scientific">Lepidopterella palustris CBS 459.81</name>
    <dbReference type="NCBI Taxonomy" id="1314670"/>
    <lineage>
        <taxon>Eukaryota</taxon>
        <taxon>Fungi</taxon>
        <taxon>Dikarya</taxon>
        <taxon>Ascomycota</taxon>
        <taxon>Pezizomycotina</taxon>
        <taxon>Dothideomycetes</taxon>
        <taxon>Pleosporomycetidae</taxon>
        <taxon>Mytilinidiales</taxon>
        <taxon>Argynnaceae</taxon>
        <taxon>Lepidopterella</taxon>
    </lineage>
</organism>
<evidence type="ECO:0000256" key="6">
    <source>
        <dbReference type="ARBA" id="ARBA00023004"/>
    </source>
</evidence>
<keyword evidence="3" id="KW-0479">Metal-binding</keyword>
<dbReference type="AlphaFoldDB" id="A0A8E2ED03"/>
<keyword evidence="6" id="KW-0408">Iron</keyword>
<accession>A0A8E2ED03</accession>
<dbReference type="FunFam" id="3.60.130.10:FF:000003">
    <property type="entry name" value="Alpha-ketoglutarate-dependent taurine dioxygenase"/>
    <property type="match status" value="1"/>
</dbReference>
<dbReference type="GO" id="GO:0046872">
    <property type="term" value="F:metal ion binding"/>
    <property type="evidence" value="ECO:0007669"/>
    <property type="project" value="UniProtKB-KW"/>
</dbReference>
<dbReference type="InterPro" id="IPR003819">
    <property type="entry name" value="TauD/TfdA-like"/>
</dbReference>
<keyword evidence="10" id="KW-1185">Reference proteome</keyword>
<dbReference type="Gene3D" id="3.60.130.10">
    <property type="entry name" value="Clavaminate synthase-like"/>
    <property type="match status" value="1"/>
</dbReference>
<sequence length="396" mass="44619">MAPGLVDPVQYNDNKLTEFKASFKTKPSIKYTPGRSPTESYEEPYEYDYLRPSFPDVHWPALTEVPYDDKGLEGDSEFKNLLSAATDVFDYNPKIGTEVHGIDLANITDAQKNDLARLIATRGVVFFRNQKNFDIEAQRELGKYFGKLHKHATTCVPKHPGLEDVHVIYTGENSTDMRAMFTPTFLWHSDVTYEIQPPSYTSLKVLTGPPRGGGGDTLWSSQYAAYDALSPYMQKYLESLTALHSAQMQADGSKALGRAVRRVPVITEHPLVRTHPVTGWKALFFNPGFVTKIVGIPKTESDTIINYLCEVITTTQELHARFQWNKDDVAFWDNRVCNHSATYGFAPHRRHAVRVCCHAERPVFDPAGKSQEEDLSERYGTPKVSKDGSGIVNYND</sequence>
<proteinExistence type="inferred from homology"/>